<dbReference type="Proteomes" id="UP000830768">
    <property type="component" value="Chromosome 3"/>
</dbReference>
<keyword evidence="2" id="KW-1185">Reference proteome</keyword>
<organism evidence="1 2">
    <name type="scientific">Fusarium solani subsp. cucurbitae</name>
    <name type="common">Neocosmosporum cucurbitae</name>
    <dbReference type="NCBI Taxonomy" id="2747967"/>
    <lineage>
        <taxon>Eukaryota</taxon>
        <taxon>Fungi</taxon>
        <taxon>Dikarya</taxon>
        <taxon>Ascomycota</taxon>
        <taxon>Pezizomycotina</taxon>
        <taxon>Sordariomycetes</taxon>
        <taxon>Hypocreomycetidae</taxon>
        <taxon>Hypocreales</taxon>
        <taxon>Nectriaceae</taxon>
        <taxon>Fusarium</taxon>
        <taxon>Fusarium solani species complex</taxon>
    </lineage>
</organism>
<protein>
    <submittedName>
        <fullName evidence="1">Uncharacterized protein</fullName>
    </submittedName>
</protein>
<gene>
    <name evidence="1" type="ORF">LCI18_002940</name>
</gene>
<evidence type="ECO:0000313" key="2">
    <source>
        <dbReference type="Proteomes" id="UP000830768"/>
    </source>
</evidence>
<accession>A0ACD3YSX7</accession>
<proteinExistence type="predicted"/>
<sequence>MASVSTPSCLSTPLVTAIAVLPSQEECLSHCLAAADGPSASTPASANSPSLQANPTTQRWDSHNSALAIEDPIPHGGHSQSCSPPDLLSDDAHAQEASASELNRISLAQGIEDLHFPASTVLNPGTFSPKRSLPERDASDGTEERDSEHEPSPERLKMTSTPSCLQECEPTRPSPEEASLQLPRLSVPRVTSSPAPTGSGISHVGVSSLLRMRPSSCAKAWPGDLIARAGNSAF</sequence>
<dbReference type="EMBL" id="CP090032">
    <property type="protein sequence ID" value="UPK92005.1"/>
    <property type="molecule type" value="Genomic_DNA"/>
</dbReference>
<name>A0ACD3YSX7_FUSSC</name>
<reference evidence="1" key="1">
    <citation type="submission" date="2021-11" db="EMBL/GenBank/DDBJ databases">
        <title>Fusarium solani-melongenae Genome sequencing and assembly.</title>
        <authorList>
            <person name="Xie S."/>
            <person name="Huang L."/>
            <person name="Zhang X."/>
        </authorList>
    </citation>
    <scope>NUCLEOTIDE SEQUENCE</scope>
    <source>
        <strain evidence="1">CRI 24-3</strain>
    </source>
</reference>
<evidence type="ECO:0000313" key="1">
    <source>
        <dbReference type="EMBL" id="UPK92005.1"/>
    </source>
</evidence>